<accession>A0A8J6K6L5</accession>
<evidence type="ECO:0000313" key="2">
    <source>
        <dbReference type="EMBL" id="KAG9481086.1"/>
    </source>
</evidence>
<evidence type="ECO:0000313" key="3">
    <source>
        <dbReference type="Proteomes" id="UP000770717"/>
    </source>
</evidence>
<reference evidence="2" key="1">
    <citation type="thesis" date="2020" institute="ProQuest LLC" country="789 East Eisenhower Parkway, Ann Arbor, MI, USA">
        <title>Comparative Genomics and Chromosome Evolution.</title>
        <authorList>
            <person name="Mudd A.B."/>
        </authorList>
    </citation>
    <scope>NUCLEOTIDE SEQUENCE</scope>
    <source>
        <strain evidence="2">HN-11 Male</strain>
        <tissue evidence="2">Kidney and liver</tissue>
    </source>
</reference>
<protein>
    <recommendedName>
        <fullName evidence="4">E2F-associated phosphoprotein</fullName>
    </recommendedName>
</protein>
<feature type="compositionally biased region" description="Basic and acidic residues" evidence="1">
    <location>
        <begin position="137"/>
        <end position="153"/>
    </location>
</feature>
<comment type="caution">
    <text evidence="2">The sequence shown here is derived from an EMBL/GenBank/DDBJ whole genome shotgun (WGS) entry which is preliminary data.</text>
</comment>
<organism evidence="2 3">
    <name type="scientific">Eleutherodactylus coqui</name>
    <name type="common">Puerto Rican coqui</name>
    <dbReference type="NCBI Taxonomy" id="57060"/>
    <lineage>
        <taxon>Eukaryota</taxon>
        <taxon>Metazoa</taxon>
        <taxon>Chordata</taxon>
        <taxon>Craniata</taxon>
        <taxon>Vertebrata</taxon>
        <taxon>Euteleostomi</taxon>
        <taxon>Amphibia</taxon>
        <taxon>Batrachia</taxon>
        <taxon>Anura</taxon>
        <taxon>Neobatrachia</taxon>
        <taxon>Hyloidea</taxon>
        <taxon>Eleutherodactylidae</taxon>
        <taxon>Eleutherodactylinae</taxon>
        <taxon>Eleutherodactylus</taxon>
        <taxon>Eleutherodactylus</taxon>
    </lineage>
</organism>
<proteinExistence type="predicted"/>
<dbReference type="InterPro" id="IPR019370">
    <property type="entry name" value="E2F-assoc_phosphoprotein"/>
</dbReference>
<feature type="compositionally biased region" description="Low complexity" evidence="1">
    <location>
        <begin position="87"/>
        <end position="96"/>
    </location>
</feature>
<sequence length="198" mass="22884">MNRLQQEYDAYAIEEPSDEERGISSSEDELDVLLHGTPEQKRKLIRECLTGESESSSEDDFEKEMEKELSSTMKTMEGRWQSHGPGTSTSATTTSAEGGPQQYYDDVYFDSDSEEEEGKKPNRKEKRKVLTNDDLLYDPHEDDRHQEWVDAKRRSYRNIRKRRQSQTHPTEPKALSSSDAILNCPACMTTLCLDCQRY</sequence>
<feature type="region of interest" description="Disordered" evidence="1">
    <location>
        <begin position="1"/>
        <end position="176"/>
    </location>
</feature>
<feature type="compositionally biased region" description="Acidic residues" evidence="1">
    <location>
        <begin position="107"/>
        <end position="116"/>
    </location>
</feature>
<dbReference type="Pfam" id="PF10238">
    <property type="entry name" value="Eapp_C"/>
    <property type="match status" value="1"/>
</dbReference>
<dbReference type="PANTHER" id="PTHR15967:SF0">
    <property type="entry name" value="E2F-ASSOCIATED PHOSPHOPROTEIN"/>
    <property type="match status" value="1"/>
</dbReference>
<dbReference type="OrthoDB" id="122464at2759"/>
<dbReference type="Proteomes" id="UP000770717">
    <property type="component" value="Unassembled WGS sequence"/>
</dbReference>
<gene>
    <name evidence="2" type="ORF">GDO78_010368</name>
</gene>
<dbReference type="GO" id="GO:0005634">
    <property type="term" value="C:nucleus"/>
    <property type="evidence" value="ECO:0007669"/>
    <property type="project" value="TreeGrafter"/>
</dbReference>
<keyword evidence="3" id="KW-1185">Reference proteome</keyword>
<dbReference type="AlphaFoldDB" id="A0A8J6K6L5"/>
<name>A0A8J6K6L5_ELECQ</name>
<dbReference type="PANTHER" id="PTHR15967">
    <property type="entry name" value="E2F-ASSOCIATED PHOSPHOPROTEIN"/>
    <property type="match status" value="1"/>
</dbReference>
<dbReference type="EMBL" id="WNTK01000006">
    <property type="protein sequence ID" value="KAG9481086.1"/>
    <property type="molecule type" value="Genomic_DNA"/>
</dbReference>
<evidence type="ECO:0000256" key="1">
    <source>
        <dbReference type="SAM" id="MobiDB-lite"/>
    </source>
</evidence>
<feature type="compositionally biased region" description="Basic residues" evidence="1">
    <location>
        <begin position="154"/>
        <end position="165"/>
    </location>
</feature>
<evidence type="ECO:0008006" key="4">
    <source>
        <dbReference type="Google" id="ProtNLM"/>
    </source>
</evidence>
<feature type="non-terminal residue" evidence="2">
    <location>
        <position position="198"/>
    </location>
</feature>